<feature type="transmembrane region" description="Helical" evidence="8">
    <location>
        <begin position="91"/>
        <end position="112"/>
    </location>
</feature>
<protein>
    <recommendedName>
        <fullName evidence="9">Glycosyltransferase RgtA/B/C/D-like domain-containing protein</fullName>
    </recommendedName>
</protein>
<feature type="transmembrane region" description="Helical" evidence="8">
    <location>
        <begin position="119"/>
        <end position="136"/>
    </location>
</feature>
<reference evidence="11" key="1">
    <citation type="submission" date="2018-12" db="EMBL/GenBank/DDBJ databases">
        <title>Tengunoibacter tsumagoiensis gen. nov., sp. nov., Dictyobacter kobayashii sp. nov., D. alpinus sp. nov., and D. joshuensis sp. nov. and description of Dictyobacteraceae fam. nov. within the order Ktedonobacterales isolated from Tengu-no-mugimeshi.</title>
        <authorList>
            <person name="Wang C.M."/>
            <person name="Zheng Y."/>
            <person name="Sakai Y."/>
            <person name="Toyoda A."/>
            <person name="Minakuchi Y."/>
            <person name="Abe K."/>
            <person name="Yokota A."/>
            <person name="Yabe S."/>
        </authorList>
    </citation>
    <scope>NUCLEOTIDE SEQUENCE [LARGE SCALE GENOMIC DNA]</scope>
    <source>
        <strain evidence="11">Uno16</strain>
    </source>
</reference>
<dbReference type="GO" id="GO:0009103">
    <property type="term" value="P:lipopolysaccharide biosynthetic process"/>
    <property type="evidence" value="ECO:0007669"/>
    <property type="project" value="UniProtKB-ARBA"/>
</dbReference>
<keyword evidence="2" id="KW-1003">Cell membrane</keyword>
<dbReference type="PANTHER" id="PTHR33908">
    <property type="entry name" value="MANNOSYLTRANSFERASE YKCB-RELATED"/>
    <property type="match status" value="1"/>
</dbReference>
<dbReference type="InterPro" id="IPR038731">
    <property type="entry name" value="RgtA/B/C-like"/>
</dbReference>
<evidence type="ECO:0000256" key="6">
    <source>
        <dbReference type="ARBA" id="ARBA00022989"/>
    </source>
</evidence>
<organism evidence="10 11">
    <name type="scientific">Dictyobacter alpinus</name>
    <dbReference type="NCBI Taxonomy" id="2014873"/>
    <lineage>
        <taxon>Bacteria</taxon>
        <taxon>Bacillati</taxon>
        <taxon>Chloroflexota</taxon>
        <taxon>Ktedonobacteria</taxon>
        <taxon>Ktedonobacterales</taxon>
        <taxon>Dictyobacteraceae</taxon>
        <taxon>Dictyobacter</taxon>
    </lineage>
</organism>
<keyword evidence="3" id="KW-0328">Glycosyltransferase</keyword>
<comment type="subcellular location">
    <subcellularLocation>
        <location evidence="1">Cell membrane</location>
        <topology evidence="1">Multi-pass membrane protein</topology>
    </subcellularLocation>
</comment>
<evidence type="ECO:0000256" key="7">
    <source>
        <dbReference type="ARBA" id="ARBA00023136"/>
    </source>
</evidence>
<accession>A0A402B797</accession>
<evidence type="ECO:0000256" key="3">
    <source>
        <dbReference type="ARBA" id="ARBA00022676"/>
    </source>
</evidence>
<feature type="transmembrane region" description="Helical" evidence="8">
    <location>
        <begin position="188"/>
        <end position="208"/>
    </location>
</feature>
<evidence type="ECO:0000259" key="9">
    <source>
        <dbReference type="Pfam" id="PF13231"/>
    </source>
</evidence>
<feature type="transmembrane region" description="Helical" evidence="8">
    <location>
        <begin position="215"/>
        <end position="232"/>
    </location>
</feature>
<dbReference type="EMBL" id="BIFT01000001">
    <property type="protein sequence ID" value="GCE27192.1"/>
    <property type="molecule type" value="Genomic_DNA"/>
</dbReference>
<gene>
    <name evidence="10" type="ORF">KDA_26760</name>
</gene>
<keyword evidence="6 8" id="KW-1133">Transmembrane helix</keyword>
<evidence type="ECO:0000256" key="2">
    <source>
        <dbReference type="ARBA" id="ARBA00022475"/>
    </source>
</evidence>
<keyword evidence="5 8" id="KW-0812">Transmembrane</keyword>
<dbReference type="GO" id="GO:0005886">
    <property type="term" value="C:plasma membrane"/>
    <property type="evidence" value="ECO:0007669"/>
    <property type="project" value="UniProtKB-SubCell"/>
</dbReference>
<comment type="caution">
    <text evidence="10">The sequence shown here is derived from an EMBL/GenBank/DDBJ whole genome shotgun (WGS) entry which is preliminary data.</text>
</comment>
<evidence type="ECO:0000256" key="5">
    <source>
        <dbReference type="ARBA" id="ARBA00022692"/>
    </source>
</evidence>
<evidence type="ECO:0000256" key="1">
    <source>
        <dbReference type="ARBA" id="ARBA00004651"/>
    </source>
</evidence>
<dbReference type="InterPro" id="IPR050297">
    <property type="entry name" value="LipidA_mod_glycosyltrf_83"/>
</dbReference>
<feature type="transmembrane region" description="Helical" evidence="8">
    <location>
        <begin position="410"/>
        <end position="429"/>
    </location>
</feature>
<dbReference type="GO" id="GO:0016763">
    <property type="term" value="F:pentosyltransferase activity"/>
    <property type="evidence" value="ECO:0007669"/>
    <property type="project" value="TreeGrafter"/>
</dbReference>
<evidence type="ECO:0000256" key="8">
    <source>
        <dbReference type="SAM" id="Phobius"/>
    </source>
</evidence>
<dbReference type="Proteomes" id="UP000287171">
    <property type="component" value="Unassembled WGS sequence"/>
</dbReference>
<keyword evidence="7 8" id="KW-0472">Membrane</keyword>
<evidence type="ECO:0000313" key="10">
    <source>
        <dbReference type="EMBL" id="GCE27192.1"/>
    </source>
</evidence>
<feature type="transmembrane region" description="Helical" evidence="8">
    <location>
        <begin position="350"/>
        <end position="373"/>
    </location>
</feature>
<dbReference type="AlphaFoldDB" id="A0A402B797"/>
<feature type="domain" description="Glycosyltransferase RgtA/B/C/D-like" evidence="9">
    <location>
        <begin position="71"/>
        <end position="231"/>
    </location>
</feature>
<name>A0A402B797_9CHLR</name>
<dbReference type="PANTHER" id="PTHR33908:SF11">
    <property type="entry name" value="MEMBRANE PROTEIN"/>
    <property type="match status" value="1"/>
</dbReference>
<keyword evidence="4" id="KW-0808">Transferase</keyword>
<keyword evidence="11" id="KW-1185">Reference proteome</keyword>
<dbReference type="Pfam" id="PF13231">
    <property type="entry name" value="PMT_2"/>
    <property type="match status" value="1"/>
</dbReference>
<feature type="transmembrane region" description="Helical" evidence="8">
    <location>
        <begin position="380"/>
        <end position="398"/>
    </location>
</feature>
<evidence type="ECO:0000313" key="11">
    <source>
        <dbReference type="Proteomes" id="UP000287171"/>
    </source>
</evidence>
<proteinExistence type="predicted"/>
<evidence type="ECO:0000256" key="4">
    <source>
        <dbReference type="ARBA" id="ARBA00022679"/>
    </source>
</evidence>
<sequence length="434" mass="49890">MMDTMIDMRWRSNKIALAIFVLALLVRVSYNLTVAAHYQPLHDSAQYRDIGLHIVQTHCFCLHGNIPTVGRAPLWPLLIGLLSLLFGPNDLFVRLFLCVLDAATCLLIYLFARRLLTERLALVAGMSAAFYPNLFIYTGWLYSETLYTFLLTAFCYLLYRFQRERTLLLAVASGLLPGLLALTRPNGLVLLVLFLVWLLVMGWQRLFAWRYVGRMLVLVPALALLLIVPWTWRNYLVTQRVLPIATGDGTVLLGSYNDLISQRSWDQMTWLNPLTSVPGISRHFPLYTCDARCEIGREELYKDYALLWMQTHLDKMPSLLTAHLANMWVPDAHEADLPTDRFTNQISTRVVLVLMRITPWPIYLLFIAGLWFTRRRWRDLLFVYGVLLVTIAQNIAFYGIPRFRAPIEPLLILLAVAALPSLLKFSVAAKRFRI</sequence>